<evidence type="ECO:0000313" key="2">
    <source>
        <dbReference type="Proteomes" id="UP001595752"/>
    </source>
</evidence>
<dbReference type="EMBL" id="JBHRZT010000072">
    <property type="protein sequence ID" value="MFC3885888.1"/>
    <property type="molecule type" value="Genomic_DNA"/>
</dbReference>
<comment type="caution">
    <text evidence="1">The sequence shown here is derived from an EMBL/GenBank/DDBJ whole genome shotgun (WGS) entry which is preliminary data.</text>
</comment>
<dbReference type="RefSeq" id="WP_377918273.1">
    <property type="nucleotide sequence ID" value="NZ_JBHRZT010000072.1"/>
</dbReference>
<organism evidence="1 2">
    <name type="scientific">Bacillus songklensis</name>
    <dbReference type="NCBI Taxonomy" id="1069116"/>
    <lineage>
        <taxon>Bacteria</taxon>
        <taxon>Bacillati</taxon>
        <taxon>Bacillota</taxon>
        <taxon>Bacilli</taxon>
        <taxon>Bacillales</taxon>
        <taxon>Bacillaceae</taxon>
        <taxon>Bacillus</taxon>
    </lineage>
</organism>
<protein>
    <submittedName>
        <fullName evidence="1">Uncharacterized protein</fullName>
    </submittedName>
</protein>
<name>A0ABV8B6G5_9BACI</name>
<accession>A0ABV8B6G5</accession>
<reference evidence="2" key="1">
    <citation type="journal article" date="2019" name="Int. J. Syst. Evol. Microbiol.">
        <title>The Global Catalogue of Microorganisms (GCM) 10K type strain sequencing project: providing services to taxonomists for standard genome sequencing and annotation.</title>
        <authorList>
            <consortium name="The Broad Institute Genomics Platform"/>
            <consortium name="The Broad Institute Genome Sequencing Center for Infectious Disease"/>
            <person name="Wu L."/>
            <person name="Ma J."/>
        </authorList>
    </citation>
    <scope>NUCLEOTIDE SEQUENCE [LARGE SCALE GENOMIC DNA]</scope>
    <source>
        <strain evidence="2">CCUG 61889</strain>
    </source>
</reference>
<evidence type="ECO:0000313" key="1">
    <source>
        <dbReference type="EMBL" id="MFC3885888.1"/>
    </source>
</evidence>
<keyword evidence="2" id="KW-1185">Reference proteome</keyword>
<dbReference type="Proteomes" id="UP001595752">
    <property type="component" value="Unassembled WGS sequence"/>
</dbReference>
<proteinExistence type="predicted"/>
<sequence>MEKKKWSTEKGQRGFGTLRLGERPEQLPANAFISLTRGEGLNFIQLFINQMLTLMVMNQMKKAPGLVYAELNGELKNGKGSGQTMTVWDGKSMPKFRNKSSHGFAMKFFAWVIHRRNTKTYYLTYSADGKIPSSTEVTDIIRKYGKFYDGGKLARKASPPKFEEIINS</sequence>
<gene>
    <name evidence="1" type="ORF">ACFOU2_21385</name>
</gene>